<evidence type="ECO:0000256" key="2">
    <source>
        <dbReference type="ARBA" id="ARBA00022692"/>
    </source>
</evidence>
<evidence type="ECO:0000256" key="5">
    <source>
        <dbReference type="SAM" id="Phobius"/>
    </source>
</evidence>
<evidence type="ECO:0000313" key="8">
    <source>
        <dbReference type="Proteomes" id="UP000266305"/>
    </source>
</evidence>
<dbReference type="Proteomes" id="UP000266305">
    <property type="component" value="Unassembled WGS sequence"/>
</dbReference>
<dbReference type="RefSeq" id="WP_119000698.1">
    <property type="nucleotide sequence ID" value="NZ_QWGP01000019.1"/>
</dbReference>
<dbReference type="PANTHER" id="PTHR22550:SF5">
    <property type="entry name" value="LEUCINE ZIPPER PROTEIN 4"/>
    <property type="match status" value="1"/>
</dbReference>
<name>A0AAX1UIH4_CERSP</name>
<evidence type="ECO:0000256" key="1">
    <source>
        <dbReference type="ARBA" id="ARBA00022475"/>
    </source>
</evidence>
<dbReference type="PANTHER" id="PTHR22550">
    <property type="entry name" value="SPORE GERMINATION PROTEIN"/>
    <property type="match status" value="1"/>
</dbReference>
<dbReference type="Gene3D" id="3.40.50.410">
    <property type="entry name" value="von Willebrand factor, type A domain"/>
    <property type="match status" value="1"/>
</dbReference>
<dbReference type="PROSITE" id="PS50234">
    <property type="entry name" value="VWFA"/>
    <property type="match status" value="1"/>
</dbReference>
<keyword evidence="2 5" id="KW-0812">Transmembrane</keyword>
<protein>
    <submittedName>
        <fullName evidence="7">VWA domain-containing protein</fullName>
    </submittedName>
</protein>
<dbReference type="AlphaFoldDB" id="A0AAX1UIH4"/>
<dbReference type="EMBL" id="QWGP01000019">
    <property type="protein sequence ID" value="RHZ93067.1"/>
    <property type="molecule type" value="Genomic_DNA"/>
</dbReference>
<keyword evidence="1" id="KW-1003">Cell membrane</keyword>
<feature type="domain" description="VWFA" evidence="6">
    <location>
        <begin position="89"/>
        <end position="276"/>
    </location>
</feature>
<dbReference type="SUPFAM" id="SSF53300">
    <property type="entry name" value="vWA-like"/>
    <property type="match status" value="1"/>
</dbReference>
<feature type="transmembrane region" description="Helical" evidence="5">
    <location>
        <begin position="295"/>
        <end position="313"/>
    </location>
</feature>
<accession>A0AAX1UIH4</accession>
<gene>
    <name evidence="7" type="ORF">D1114_15545</name>
</gene>
<comment type="caution">
    <text evidence="7">The sequence shown here is derived from an EMBL/GenBank/DDBJ whole genome shotgun (WGS) entry which is preliminary data.</text>
</comment>
<keyword evidence="4 5" id="KW-0472">Membrane</keyword>
<keyword evidence="3 5" id="KW-1133">Transmembrane helix</keyword>
<evidence type="ECO:0000259" key="6">
    <source>
        <dbReference type="PROSITE" id="PS50234"/>
    </source>
</evidence>
<reference evidence="7 8" key="1">
    <citation type="submission" date="2018-08" db="EMBL/GenBank/DDBJ databases">
        <title>Draft genome sequence of Rhodobacter sphaeroides FY.</title>
        <authorList>
            <person name="Rayyan A."/>
            <person name="Meyer T.E."/>
            <person name="Kyndt J.A."/>
        </authorList>
    </citation>
    <scope>NUCLEOTIDE SEQUENCE [LARGE SCALE GENOMIC DNA]</scope>
    <source>
        <strain evidence="7 8">FY</strain>
    </source>
</reference>
<evidence type="ECO:0000256" key="3">
    <source>
        <dbReference type="ARBA" id="ARBA00022989"/>
    </source>
</evidence>
<dbReference type="Pfam" id="PF00092">
    <property type="entry name" value="VWA"/>
    <property type="match status" value="1"/>
</dbReference>
<organism evidence="7 8">
    <name type="scientific">Cereibacter sphaeroides</name>
    <name type="common">Rhodobacter sphaeroides</name>
    <dbReference type="NCBI Taxonomy" id="1063"/>
    <lineage>
        <taxon>Bacteria</taxon>
        <taxon>Pseudomonadati</taxon>
        <taxon>Pseudomonadota</taxon>
        <taxon>Alphaproteobacteria</taxon>
        <taxon>Rhodobacterales</taxon>
        <taxon>Paracoccaceae</taxon>
        <taxon>Cereibacter</taxon>
    </lineage>
</organism>
<evidence type="ECO:0000256" key="4">
    <source>
        <dbReference type="ARBA" id="ARBA00023136"/>
    </source>
</evidence>
<sequence length="328" mass="34906">MLDLAAPVFLLLLPLPFLARRLLPPHAAQEGALYLPEAFAAAARPTSAFARSERWEGALRAILWLALVLALAGPERLKAVPDLSASGREIVLTLDMSGSMLIEDFDIDGVQSTRLEAVKRVARSFVEERQGDRIGLVLFANRAYVAAPLTFDLAAVGRAIEEASIGITGRSTAIADGLGLALKRVTESAAASRVIVLLSDGQDNAHQIDARQVAGLAARHGVRIHTIALGPDDLETRPAARDAVDTATLRAIAEASGGRSYRVRGMEDLRAMAADLDRLEPNPAARPPVLVPEPLWPWPALLALGAALVLGLRRAGLAPWPRRAGRAA</sequence>
<dbReference type="SMART" id="SM00327">
    <property type="entry name" value="VWA"/>
    <property type="match status" value="1"/>
</dbReference>
<proteinExistence type="predicted"/>
<evidence type="ECO:0000313" key="7">
    <source>
        <dbReference type="EMBL" id="RHZ93067.1"/>
    </source>
</evidence>
<dbReference type="InterPro" id="IPR050768">
    <property type="entry name" value="UPF0353/GerABKA_families"/>
</dbReference>
<dbReference type="InterPro" id="IPR036465">
    <property type="entry name" value="vWFA_dom_sf"/>
</dbReference>
<dbReference type="InterPro" id="IPR002035">
    <property type="entry name" value="VWF_A"/>
</dbReference>